<keyword evidence="1" id="KW-0732">Signal</keyword>
<proteinExistence type="predicted"/>
<comment type="caution">
    <text evidence="3">The sequence shown here is derived from an EMBL/GenBank/DDBJ whole genome shotgun (WGS) entry which is preliminary data.</text>
</comment>
<reference evidence="3" key="1">
    <citation type="submission" date="2022-10" db="EMBL/GenBank/DDBJ databases">
        <authorList>
            <person name="Yu W.X."/>
        </authorList>
    </citation>
    <scope>NUCLEOTIDE SEQUENCE</scope>
    <source>
        <strain evidence="3">AAT</strain>
    </source>
</reference>
<accession>A0AAE3SEQ7</accession>
<keyword evidence="4" id="KW-1185">Reference proteome</keyword>
<dbReference type="EMBL" id="JAPDPJ010000018">
    <property type="protein sequence ID" value="MCW3786748.1"/>
    <property type="molecule type" value="Genomic_DNA"/>
</dbReference>
<dbReference type="RefSeq" id="WP_301190313.1">
    <property type="nucleotide sequence ID" value="NZ_JAPDPJ010000018.1"/>
</dbReference>
<evidence type="ECO:0000313" key="4">
    <source>
        <dbReference type="Proteomes" id="UP001209229"/>
    </source>
</evidence>
<gene>
    <name evidence="3" type="ORF">OM075_09735</name>
</gene>
<dbReference type="AlphaFoldDB" id="A0AAE3SEQ7"/>
<sequence>MISKKYTFRSIRLTLLLLILLQSCNLENRVPNEFPKEKEFAQILADVHFTESVISQMRLKQRSMNDVANGCYHTVLSKYNLTQEKFDTIVSWYTAHPEIYSKVYDDVVAILTEKEATWQLEVKDIKEEIERQRALKEARNIWEKEKRSLVVQPKDTFDRRIPFNIGVDTINESGYRISAFYQFLKGNMVKEVNLEIIPMYEDSSYDTINYKIPVTFGSRKSEVIVASEDSLKILQIQGYLLKHDTDDVVNVRIKNIEFEYLPIGIDSISIDAPQELLTK</sequence>
<dbReference type="Proteomes" id="UP001209229">
    <property type="component" value="Unassembled WGS sequence"/>
</dbReference>
<feature type="domain" description="DUF4296" evidence="2">
    <location>
        <begin position="32"/>
        <end position="115"/>
    </location>
</feature>
<feature type="chain" id="PRO_5042009879" evidence="1">
    <location>
        <begin position="29"/>
        <end position="279"/>
    </location>
</feature>
<evidence type="ECO:0000313" key="3">
    <source>
        <dbReference type="EMBL" id="MCW3786748.1"/>
    </source>
</evidence>
<feature type="signal peptide" evidence="1">
    <location>
        <begin position="1"/>
        <end position="28"/>
    </location>
</feature>
<dbReference type="Pfam" id="PF14129">
    <property type="entry name" value="DUF4296"/>
    <property type="match status" value="1"/>
</dbReference>
<name>A0AAE3SEQ7_9BACT</name>
<evidence type="ECO:0000256" key="1">
    <source>
        <dbReference type="SAM" id="SignalP"/>
    </source>
</evidence>
<dbReference type="PROSITE" id="PS51257">
    <property type="entry name" value="PROKAR_LIPOPROTEIN"/>
    <property type="match status" value="1"/>
</dbReference>
<organism evidence="3 4">
    <name type="scientific">Plebeiibacterium sediminum</name>
    <dbReference type="NCBI Taxonomy" id="2992112"/>
    <lineage>
        <taxon>Bacteria</taxon>
        <taxon>Pseudomonadati</taxon>
        <taxon>Bacteroidota</taxon>
        <taxon>Bacteroidia</taxon>
        <taxon>Marinilabiliales</taxon>
        <taxon>Marinilabiliaceae</taxon>
        <taxon>Plebeiibacterium</taxon>
    </lineage>
</organism>
<dbReference type="InterPro" id="IPR025381">
    <property type="entry name" value="DUF4296"/>
</dbReference>
<protein>
    <submittedName>
        <fullName evidence="3">DUF4296 domain-containing protein</fullName>
    </submittedName>
</protein>
<evidence type="ECO:0000259" key="2">
    <source>
        <dbReference type="Pfam" id="PF14129"/>
    </source>
</evidence>